<dbReference type="SUPFAM" id="SSF57850">
    <property type="entry name" value="RING/U-box"/>
    <property type="match status" value="1"/>
</dbReference>
<dbReference type="EMBL" id="FN668639">
    <property type="protein sequence ID" value="CBK20856.2"/>
    <property type="molecule type" value="Genomic_DNA"/>
</dbReference>
<evidence type="ECO:0000313" key="6">
    <source>
        <dbReference type="EMBL" id="CBK20856.2"/>
    </source>
</evidence>
<keyword evidence="2 4" id="KW-0863">Zinc-finger</keyword>
<dbReference type="InterPro" id="IPR013083">
    <property type="entry name" value="Znf_RING/FYVE/PHD"/>
</dbReference>
<evidence type="ECO:0000256" key="4">
    <source>
        <dbReference type="PROSITE-ProRule" id="PRU00175"/>
    </source>
</evidence>
<dbReference type="AlphaFoldDB" id="D8LX61"/>
<dbReference type="RefSeq" id="XP_012894904.1">
    <property type="nucleotide sequence ID" value="XM_013039450.1"/>
</dbReference>
<proteinExistence type="predicted"/>
<evidence type="ECO:0000256" key="3">
    <source>
        <dbReference type="ARBA" id="ARBA00022833"/>
    </source>
</evidence>
<sequence>MLPSLFCAYCFQEIQDATHIVSLQFSPEQVVTFHPKCYKSYRAKFALLQNVIRCINDGSYIVLTGVDCNVQNRLEQKRPLATLSLAVPNQSERDYVCPICFEHVADQLLLPCHHRLCAECLLDWRRKSLLKKHKGTQCCFCRQTIQDIEVLSL</sequence>
<dbReference type="GeneID" id="24922324"/>
<reference evidence="6" key="1">
    <citation type="submission" date="2010-02" db="EMBL/GenBank/DDBJ databases">
        <title>Sequencing and annotation of the Blastocystis hominis genome.</title>
        <authorList>
            <person name="Wincker P."/>
        </authorList>
    </citation>
    <scope>NUCLEOTIDE SEQUENCE</scope>
    <source>
        <strain evidence="6">Singapore isolate B</strain>
    </source>
</reference>
<evidence type="ECO:0000256" key="2">
    <source>
        <dbReference type="ARBA" id="ARBA00022771"/>
    </source>
</evidence>
<dbReference type="PROSITE" id="PS50089">
    <property type="entry name" value="ZF_RING_2"/>
    <property type="match status" value="1"/>
</dbReference>
<keyword evidence="7" id="KW-1185">Reference proteome</keyword>
<keyword evidence="3" id="KW-0862">Zinc</keyword>
<name>D8LX61_BLAHO</name>
<organism evidence="6">
    <name type="scientific">Blastocystis hominis</name>
    <dbReference type="NCBI Taxonomy" id="12968"/>
    <lineage>
        <taxon>Eukaryota</taxon>
        <taxon>Sar</taxon>
        <taxon>Stramenopiles</taxon>
        <taxon>Bigyra</taxon>
        <taxon>Opalozoa</taxon>
        <taxon>Opalinata</taxon>
        <taxon>Blastocystidae</taxon>
        <taxon>Blastocystis</taxon>
    </lineage>
</organism>
<accession>D8LX61</accession>
<gene>
    <name evidence="6" type="ORF">GSBLH_T00006199001</name>
</gene>
<keyword evidence="1" id="KW-0479">Metal-binding</keyword>
<feature type="domain" description="RING-type" evidence="5">
    <location>
        <begin position="97"/>
        <end position="142"/>
    </location>
</feature>
<dbReference type="PROSITE" id="PS00518">
    <property type="entry name" value="ZF_RING_1"/>
    <property type="match status" value="1"/>
</dbReference>
<evidence type="ECO:0000313" key="7">
    <source>
        <dbReference type="Proteomes" id="UP000008312"/>
    </source>
</evidence>
<dbReference type="Pfam" id="PF13920">
    <property type="entry name" value="zf-C3HC4_3"/>
    <property type="match status" value="1"/>
</dbReference>
<dbReference type="InterPro" id="IPR017907">
    <property type="entry name" value="Znf_RING_CS"/>
</dbReference>
<dbReference type="OrthoDB" id="21204at2759"/>
<dbReference type="InterPro" id="IPR001841">
    <property type="entry name" value="Znf_RING"/>
</dbReference>
<dbReference type="InParanoid" id="D8LX61"/>
<protein>
    <recommendedName>
        <fullName evidence="5">RING-type domain-containing protein</fullName>
    </recommendedName>
</protein>
<dbReference type="Gene3D" id="3.30.40.10">
    <property type="entry name" value="Zinc/RING finger domain, C3HC4 (zinc finger)"/>
    <property type="match status" value="1"/>
</dbReference>
<dbReference type="Proteomes" id="UP000008312">
    <property type="component" value="Unassembled WGS sequence"/>
</dbReference>
<dbReference type="GO" id="GO:0008270">
    <property type="term" value="F:zinc ion binding"/>
    <property type="evidence" value="ECO:0007669"/>
    <property type="project" value="UniProtKB-KW"/>
</dbReference>
<evidence type="ECO:0000256" key="1">
    <source>
        <dbReference type="ARBA" id="ARBA00022723"/>
    </source>
</evidence>
<evidence type="ECO:0000259" key="5">
    <source>
        <dbReference type="PROSITE" id="PS50089"/>
    </source>
</evidence>